<dbReference type="AlphaFoldDB" id="A0A0X1KP46"/>
<dbReference type="PATRIC" id="fig|1123384.7.peg.214"/>
<keyword evidence="1" id="KW-0472">Membrane</keyword>
<feature type="transmembrane region" description="Helical" evidence="1">
    <location>
        <begin position="139"/>
        <end position="159"/>
    </location>
</feature>
<dbReference type="KEGG" id="phy:AJ81_01080"/>
<dbReference type="InterPro" id="IPR007294">
    <property type="entry name" value="DUF401"/>
</dbReference>
<dbReference type="Proteomes" id="UP000077469">
    <property type="component" value="Chromosome"/>
</dbReference>
<accession>A0A0X1KP46</accession>
<feature type="transmembrane region" description="Helical" evidence="1">
    <location>
        <begin position="332"/>
        <end position="358"/>
    </location>
</feature>
<feature type="transmembrane region" description="Helical" evidence="1">
    <location>
        <begin position="95"/>
        <end position="118"/>
    </location>
</feature>
<keyword evidence="1" id="KW-1133">Transmembrane helix</keyword>
<dbReference type="PANTHER" id="PTHR39556">
    <property type="entry name" value="PROTEIN, PUTATIVE-RELATED"/>
    <property type="match status" value="1"/>
</dbReference>
<evidence type="ECO:0008006" key="4">
    <source>
        <dbReference type="Google" id="ProtNLM"/>
    </source>
</evidence>
<dbReference type="RefSeq" id="WP_031503279.1">
    <property type="nucleotide sequence ID" value="NC_022795.1"/>
</dbReference>
<evidence type="ECO:0000256" key="1">
    <source>
        <dbReference type="SAM" id="Phobius"/>
    </source>
</evidence>
<feature type="transmembrane region" description="Helical" evidence="1">
    <location>
        <begin position="57"/>
        <end position="75"/>
    </location>
</feature>
<feature type="transmembrane region" description="Helical" evidence="1">
    <location>
        <begin position="171"/>
        <end position="188"/>
    </location>
</feature>
<feature type="transmembrane region" description="Helical" evidence="1">
    <location>
        <begin position="209"/>
        <end position="239"/>
    </location>
</feature>
<reference evidence="2 3" key="1">
    <citation type="submission" date="2014-01" db="EMBL/GenBank/DDBJ databases">
        <title>Genome sequencing of Thermotog hypogea.</title>
        <authorList>
            <person name="Zhang X."/>
            <person name="Alvare G."/>
            <person name="Fristensky B."/>
            <person name="Chen L."/>
            <person name="Suen T."/>
            <person name="Chen Q."/>
            <person name="Ma K."/>
        </authorList>
    </citation>
    <scope>NUCLEOTIDE SEQUENCE [LARGE SCALE GENOMIC DNA]</scope>
    <source>
        <strain evidence="2 3">DSM 11164</strain>
    </source>
</reference>
<feature type="transmembrane region" description="Helical" evidence="1">
    <location>
        <begin position="365"/>
        <end position="384"/>
    </location>
</feature>
<organism evidence="2 3">
    <name type="scientific">Pseudothermotoga hypogea DSM 11164 = NBRC 106472</name>
    <dbReference type="NCBI Taxonomy" id="1123384"/>
    <lineage>
        <taxon>Bacteria</taxon>
        <taxon>Thermotogati</taxon>
        <taxon>Thermotogota</taxon>
        <taxon>Thermotogae</taxon>
        <taxon>Thermotogales</taxon>
        <taxon>Thermotogaceae</taxon>
        <taxon>Pseudothermotoga</taxon>
    </lineage>
</organism>
<dbReference type="OrthoDB" id="367235at2"/>
<dbReference type="EMBL" id="CP007141">
    <property type="protein sequence ID" value="AJC73021.1"/>
    <property type="molecule type" value="Genomic_DNA"/>
</dbReference>
<dbReference type="PaxDb" id="1123384-AJ81_01080"/>
<keyword evidence="3" id="KW-1185">Reference proteome</keyword>
<name>A0A0X1KP46_9THEM</name>
<protein>
    <recommendedName>
        <fullName evidence="4">TIGR00529 family membrane protein</fullName>
    </recommendedName>
</protein>
<feature type="transmembrane region" description="Helical" evidence="1">
    <location>
        <begin position="259"/>
        <end position="279"/>
    </location>
</feature>
<sequence>MVTVSVVLSLVLIVTVQRLTKTLLLSMISGFGLFVAMNSVLRGALVELFLATVRDRSFLTLIPTIFFIYFLGEIMDVSKDARRMTESFQKLFQGSMGAVVFIPSAIGLMPMPAGAMFTAPMVDRMGEGMSNLDKLLTNYWFRHCLEFFWPVYPAMYLLAGLTSTKIGSVSLKLSPLFFVSFLAGWVYLNGLKLPKFNKLSRSEWKQLWPLILVLSVGFMILLFKMEGWLALLLVSLSYAFLRTNHVSEAVKRTLRRLDVVPIILLVFMFKHAMMDFGLGERVSLELTSLGLSTKFVAILLPLLSGMSTGITHASLGISYPVVVGMGGERLGLLVYVFSVLGVLLSPVHLCLILTLNYFKVDLSKAVLKMLPLIGVTAFVAYLFYA</sequence>
<proteinExistence type="predicted"/>
<evidence type="ECO:0000313" key="2">
    <source>
        <dbReference type="EMBL" id="AJC73021.1"/>
    </source>
</evidence>
<dbReference type="Pfam" id="PF04165">
    <property type="entry name" value="DUF401"/>
    <property type="match status" value="1"/>
</dbReference>
<dbReference type="PANTHER" id="PTHR39556:SF1">
    <property type="entry name" value="PROTEIN, PUTATIVE-RELATED"/>
    <property type="match status" value="1"/>
</dbReference>
<keyword evidence="1" id="KW-0812">Transmembrane</keyword>
<gene>
    <name evidence="2" type="ORF">AJ81_01080</name>
</gene>
<feature type="transmembrane region" description="Helical" evidence="1">
    <location>
        <begin position="291"/>
        <end position="312"/>
    </location>
</feature>
<dbReference type="STRING" id="1123384.AJ81_01080"/>
<feature type="transmembrane region" description="Helical" evidence="1">
    <location>
        <begin position="28"/>
        <end position="50"/>
    </location>
</feature>
<evidence type="ECO:0000313" key="3">
    <source>
        <dbReference type="Proteomes" id="UP000077469"/>
    </source>
</evidence>